<keyword evidence="2" id="KW-1185">Reference proteome</keyword>
<dbReference type="Pfam" id="PF05458">
    <property type="entry name" value="Siva"/>
    <property type="match status" value="1"/>
</dbReference>
<accession>A0ABM1BL67</accession>
<name>A0ABM1BL67_LIMPO</name>
<evidence type="ECO:0000256" key="1">
    <source>
        <dbReference type="SAM" id="MobiDB-lite"/>
    </source>
</evidence>
<reference evidence="3" key="1">
    <citation type="submission" date="2025-08" db="UniProtKB">
        <authorList>
            <consortium name="RefSeq"/>
        </authorList>
    </citation>
    <scope>IDENTIFICATION</scope>
    <source>
        <tissue evidence="3">Muscle</tissue>
    </source>
</reference>
<dbReference type="PANTHER" id="PTHR14365:SF1">
    <property type="entry name" value="APOPTOSIS REGULATORY PROTEIN SIVA"/>
    <property type="match status" value="1"/>
</dbReference>
<dbReference type="Proteomes" id="UP000694941">
    <property type="component" value="Unplaced"/>
</dbReference>
<gene>
    <name evidence="3" type="primary">LOC106468334</name>
</gene>
<evidence type="ECO:0000313" key="2">
    <source>
        <dbReference type="Proteomes" id="UP000694941"/>
    </source>
</evidence>
<dbReference type="InterPro" id="IPR022773">
    <property type="entry name" value="Siva"/>
</dbReference>
<feature type="region of interest" description="Disordered" evidence="1">
    <location>
        <begin position="69"/>
        <end position="92"/>
    </location>
</feature>
<dbReference type="SUPFAM" id="SSF57903">
    <property type="entry name" value="FYVE/PHD zinc finger"/>
    <property type="match status" value="1"/>
</dbReference>
<organism evidence="2 3">
    <name type="scientific">Limulus polyphemus</name>
    <name type="common">Atlantic horseshoe crab</name>
    <dbReference type="NCBI Taxonomy" id="6850"/>
    <lineage>
        <taxon>Eukaryota</taxon>
        <taxon>Metazoa</taxon>
        <taxon>Ecdysozoa</taxon>
        <taxon>Arthropoda</taxon>
        <taxon>Chelicerata</taxon>
        <taxon>Merostomata</taxon>
        <taxon>Xiphosura</taxon>
        <taxon>Limulidae</taxon>
        <taxon>Limulus</taxon>
    </lineage>
</organism>
<dbReference type="PANTHER" id="PTHR14365">
    <property type="entry name" value="APOPTOSIS REGULATORY PROTEIN SIVA"/>
    <property type="match status" value="1"/>
</dbReference>
<evidence type="ECO:0000313" key="3">
    <source>
        <dbReference type="RefSeq" id="XP_013784206.1"/>
    </source>
</evidence>
<sequence length="179" mass="20639">MAKRKNPFFDEIPSQIKYHISPKEINLGVNMSVRMPGVYERTWQLLRDGARKQFAESTFDPLKCVVLSPPATPPGDNKRKQNEDESLISQNDQPVQVKYRQEKFHEKSLHQRNVHFQSCGYCQKPSDLTGGFHCSFCHRSVCSGCRRICRACEGDYCPLCSTLRYNEYEEHAICLTCLS</sequence>
<protein>
    <submittedName>
        <fullName evidence="3">Apoptosis regulatory protein Siva-like</fullName>
    </submittedName>
</protein>
<dbReference type="GeneID" id="106468334"/>
<proteinExistence type="predicted"/>
<dbReference type="InterPro" id="IPR011011">
    <property type="entry name" value="Znf_FYVE_PHD"/>
</dbReference>
<dbReference type="RefSeq" id="XP_013784206.1">
    <property type="nucleotide sequence ID" value="XM_013928752.2"/>
</dbReference>